<protein>
    <submittedName>
        <fullName evidence="1">Uncharacterized protein</fullName>
    </submittedName>
</protein>
<name>A0A8R7PQ61_TRIUA</name>
<accession>A0A8R7PQ61</accession>
<dbReference type="AlphaFoldDB" id="A0A8R7PQ61"/>
<keyword evidence="2" id="KW-1185">Reference proteome</keyword>
<dbReference type="Gramene" id="TuG1812G0300001425.01.T01">
    <property type="protein sequence ID" value="TuG1812G0300001425.01.T01"/>
    <property type="gene ID" value="TuG1812G0300001425.01"/>
</dbReference>
<dbReference type="Proteomes" id="UP000015106">
    <property type="component" value="Chromosome 3"/>
</dbReference>
<evidence type="ECO:0000313" key="2">
    <source>
        <dbReference type="Proteomes" id="UP000015106"/>
    </source>
</evidence>
<sequence length="83" mass="9635">MNNWRLVGHAGLERFKTITSSYYLLPGSAWNHSERAIISCFSEEKLQARAMTNNFSNTSHGAFHYINSAEFIIDTNSLFRYWL</sequence>
<proteinExistence type="predicted"/>
<dbReference type="EnsemblPlants" id="TuG1812G0300001425.01.T01">
    <property type="protein sequence ID" value="TuG1812G0300001425.01.T01"/>
    <property type="gene ID" value="TuG1812G0300001425.01"/>
</dbReference>
<dbReference type="EnsemblPlants" id="TuG1812G0300001425.01.T04">
    <property type="protein sequence ID" value="TuG1812G0300001425.01.T04"/>
    <property type="gene ID" value="TuG1812G0300001425.01"/>
</dbReference>
<reference evidence="2" key="1">
    <citation type="journal article" date="2013" name="Nature">
        <title>Draft genome of the wheat A-genome progenitor Triticum urartu.</title>
        <authorList>
            <person name="Ling H.Q."/>
            <person name="Zhao S."/>
            <person name="Liu D."/>
            <person name="Wang J."/>
            <person name="Sun H."/>
            <person name="Zhang C."/>
            <person name="Fan H."/>
            <person name="Li D."/>
            <person name="Dong L."/>
            <person name="Tao Y."/>
            <person name="Gao C."/>
            <person name="Wu H."/>
            <person name="Li Y."/>
            <person name="Cui Y."/>
            <person name="Guo X."/>
            <person name="Zheng S."/>
            <person name="Wang B."/>
            <person name="Yu K."/>
            <person name="Liang Q."/>
            <person name="Yang W."/>
            <person name="Lou X."/>
            <person name="Chen J."/>
            <person name="Feng M."/>
            <person name="Jian J."/>
            <person name="Zhang X."/>
            <person name="Luo G."/>
            <person name="Jiang Y."/>
            <person name="Liu J."/>
            <person name="Wang Z."/>
            <person name="Sha Y."/>
            <person name="Zhang B."/>
            <person name="Wu H."/>
            <person name="Tang D."/>
            <person name="Shen Q."/>
            <person name="Xue P."/>
            <person name="Zou S."/>
            <person name="Wang X."/>
            <person name="Liu X."/>
            <person name="Wang F."/>
            <person name="Yang Y."/>
            <person name="An X."/>
            <person name="Dong Z."/>
            <person name="Zhang K."/>
            <person name="Zhang X."/>
            <person name="Luo M.C."/>
            <person name="Dvorak J."/>
            <person name="Tong Y."/>
            <person name="Wang J."/>
            <person name="Yang H."/>
            <person name="Li Z."/>
            <person name="Wang D."/>
            <person name="Zhang A."/>
            <person name="Wang J."/>
        </authorList>
    </citation>
    <scope>NUCLEOTIDE SEQUENCE</scope>
    <source>
        <strain evidence="2">cv. G1812</strain>
    </source>
</reference>
<reference evidence="1" key="3">
    <citation type="submission" date="2022-06" db="UniProtKB">
        <authorList>
            <consortium name="EnsemblPlants"/>
        </authorList>
    </citation>
    <scope>IDENTIFICATION</scope>
</reference>
<reference evidence="1" key="2">
    <citation type="submission" date="2018-03" db="EMBL/GenBank/DDBJ databases">
        <title>The Triticum urartu genome reveals the dynamic nature of wheat genome evolution.</title>
        <authorList>
            <person name="Ling H."/>
            <person name="Ma B."/>
            <person name="Shi X."/>
            <person name="Liu H."/>
            <person name="Dong L."/>
            <person name="Sun H."/>
            <person name="Cao Y."/>
            <person name="Gao Q."/>
            <person name="Zheng S."/>
            <person name="Li Y."/>
            <person name="Yu Y."/>
            <person name="Du H."/>
            <person name="Qi M."/>
            <person name="Li Y."/>
            <person name="Yu H."/>
            <person name="Cui Y."/>
            <person name="Wang N."/>
            <person name="Chen C."/>
            <person name="Wu H."/>
            <person name="Zhao Y."/>
            <person name="Zhang J."/>
            <person name="Li Y."/>
            <person name="Zhou W."/>
            <person name="Zhang B."/>
            <person name="Hu W."/>
            <person name="Eijk M."/>
            <person name="Tang J."/>
            <person name="Witsenboer H."/>
            <person name="Zhao S."/>
            <person name="Li Z."/>
            <person name="Zhang A."/>
            <person name="Wang D."/>
            <person name="Liang C."/>
        </authorList>
    </citation>
    <scope>NUCLEOTIDE SEQUENCE [LARGE SCALE GENOMIC DNA]</scope>
    <source>
        <strain evidence="1">cv. G1812</strain>
    </source>
</reference>
<dbReference type="Gramene" id="TuG1812G0300001425.01.T04">
    <property type="protein sequence ID" value="TuG1812G0300001425.01.T04"/>
    <property type="gene ID" value="TuG1812G0300001425.01"/>
</dbReference>
<evidence type="ECO:0000313" key="1">
    <source>
        <dbReference type="EnsemblPlants" id="TuG1812G0300001425.01.T04"/>
    </source>
</evidence>
<organism evidence="1 2">
    <name type="scientific">Triticum urartu</name>
    <name type="common">Red wild einkorn</name>
    <name type="synonym">Crithodium urartu</name>
    <dbReference type="NCBI Taxonomy" id="4572"/>
    <lineage>
        <taxon>Eukaryota</taxon>
        <taxon>Viridiplantae</taxon>
        <taxon>Streptophyta</taxon>
        <taxon>Embryophyta</taxon>
        <taxon>Tracheophyta</taxon>
        <taxon>Spermatophyta</taxon>
        <taxon>Magnoliopsida</taxon>
        <taxon>Liliopsida</taxon>
        <taxon>Poales</taxon>
        <taxon>Poaceae</taxon>
        <taxon>BOP clade</taxon>
        <taxon>Pooideae</taxon>
        <taxon>Triticodae</taxon>
        <taxon>Triticeae</taxon>
        <taxon>Triticinae</taxon>
        <taxon>Triticum</taxon>
    </lineage>
</organism>